<accession>A0A9P5NYC3</accession>
<dbReference type="EMBL" id="JADNYJ010000011">
    <property type="protein sequence ID" value="KAF8908607.1"/>
    <property type="molecule type" value="Genomic_DNA"/>
</dbReference>
<keyword evidence="3" id="KW-1185">Reference proteome</keyword>
<gene>
    <name evidence="2" type="ORF">CPB84DRAFT_1767060</name>
</gene>
<dbReference type="AlphaFoldDB" id="A0A9P5NYC3"/>
<keyword evidence="1" id="KW-0472">Membrane</keyword>
<reference evidence="2" key="1">
    <citation type="submission" date="2020-11" db="EMBL/GenBank/DDBJ databases">
        <authorList>
            <consortium name="DOE Joint Genome Institute"/>
            <person name="Ahrendt S."/>
            <person name="Riley R."/>
            <person name="Andreopoulos W."/>
            <person name="LaButti K."/>
            <person name="Pangilinan J."/>
            <person name="Ruiz-duenas F.J."/>
            <person name="Barrasa J.M."/>
            <person name="Sanchez-Garcia M."/>
            <person name="Camarero S."/>
            <person name="Miyauchi S."/>
            <person name="Serrano A."/>
            <person name="Linde D."/>
            <person name="Babiker R."/>
            <person name="Drula E."/>
            <person name="Ayuso-Fernandez I."/>
            <person name="Pacheco R."/>
            <person name="Padilla G."/>
            <person name="Ferreira P."/>
            <person name="Barriuso J."/>
            <person name="Kellner H."/>
            <person name="Castanera R."/>
            <person name="Alfaro M."/>
            <person name="Ramirez L."/>
            <person name="Pisabarro A.G."/>
            <person name="Kuo A."/>
            <person name="Tritt A."/>
            <person name="Lipzen A."/>
            <person name="He G."/>
            <person name="Yan M."/>
            <person name="Ng V."/>
            <person name="Cullen D."/>
            <person name="Martin F."/>
            <person name="Rosso M.-N."/>
            <person name="Henrissat B."/>
            <person name="Hibbett D."/>
            <person name="Martinez A.T."/>
            <person name="Grigoriev I.V."/>
        </authorList>
    </citation>
    <scope>NUCLEOTIDE SEQUENCE</scope>
    <source>
        <strain evidence="2">AH 44721</strain>
    </source>
</reference>
<evidence type="ECO:0000313" key="3">
    <source>
        <dbReference type="Proteomes" id="UP000724874"/>
    </source>
</evidence>
<feature type="transmembrane region" description="Helical" evidence="1">
    <location>
        <begin position="37"/>
        <end position="60"/>
    </location>
</feature>
<keyword evidence="1" id="KW-0812">Transmembrane</keyword>
<feature type="non-terminal residue" evidence="2">
    <location>
        <position position="127"/>
    </location>
</feature>
<evidence type="ECO:0000313" key="2">
    <source>
        <dbReference type="EMBL" id="KAF8908607.1"/>
    </source>
</evidence>
<comment type="caution">
    <text evidence="2">The sequence shown here is derived from an EMBL/GenBank/DDBJ whole genome shotgun (WGS) entry which is preliminary data.</text>
</comment>
<sequence length="127" mass="14362">MLFSSLYAPSFRAILGGKIMLYSLFARQAQVGSLRAVYVMVFRLFKFTFFIAMLSVPLFLQRLFVPILEANSEANSHLPFVYFVPKRFWDGSCESDMKMLSPYIKFSLSEASKASGTSSECPLPSPF</sequence>
<feature type="transmembrane region" description="Helical" evidence="1">
    <location>
        <begin position="6"/>
        <end position="25"/>
    </location>
</feature>
<protein>
    <submittedName>
        <fullName evidence="2">Uncharacterized protein</fullName>
    </submittedName>
</protein>
<dbReference type="Proteomes" id="UP000724874">
    <property type="component" value="Unassembled WGS sequence"/>
</dbReference>
<proteinExistence type="predicted"/>
<name>A0A9P5NYC3_GYMJU</name>
<evidence type="ECO:0000256" key="1">
    <source>
        <dbReference type="SAM" id="Phobius"/>
    </source>
</evidence>
<organism evidence="2 3">
    <name type="scientific">Gymnopilus junonius</name>
    <name type="common">Spectacular rustgill mushroom</name>
    <name type="synonym">Gymnopilus spectabilis subsp. junonius</name>
    <dbReference type="NCBI Taxonomy" id="109634"/>
    <lineage>
        <taxon>Eukaryota</taxon>
        <taxon>Fungi</taxon>
        <taxon>Dikarya</taxon>
        <taxon>Basidiomycota</taxon>
        <taxon>Agaricomycotina</taxon>
        <taxon>Agaricomycetes</taxon>
        <taxon>Agaricomycetidae</taxon>
        <taxon>Agaricales</taxon>
        <taxon>Agaricineae</taxon>
        <taxon>Hymenogastraceae</taxon>
        <taxon>Gymnopilus</taxon>
    </lineage>
</organism>
<keyword evidence="1" id="KW-1133">Transmembrane helix</keyword>